<sequence length="151" mass="17186">MKEVVEENGGKPVTGLGCFWIPNLPGTELFFCFDREDSGISPYLFHYSYKGRGTVNDRLQKVLSMTVTEAKLRGDKTVKISKPLQIHLQWIRSKWKDSIFEPSKYCRVTKKEGGGTYLLTCSPDNSTNLRPWREVPKGQVEVAKPQLMETA</sequence>
<proteinExistence type="predicted"/>
<protein>
    <submittedName>
        <fullName evidence="1">Uncharacterized protein</fullName>
    </submittedName>
</protein>
<name>I6ZED0_MYCWM</name>
<reference evidence="1 2" key="1">
    <citation type="journal article" date="2012" name="J. Bacteriol.">
        <title>Complete genome sequence of Mycoplasma wenyonii strain Massachusetts.</title>
        <authorList>
            <person name="Dos Santos A.P."/>
            <person name="Guimaraes A.M."/>
            <person name="do Nascimento N.C."/>
            <person name="Sanmiguel P.J."/>
            <person name="Messick J.B."/>
        </authorList>
    </citation>
    <scope>NUCLEOTIDE SEQUENCE [LARGE SCALE GENOMIC DNA]</scope>
    <source>
        <strain evidence="1 2">Massachusetts</strain>
    </source>
</reference>
<evidence type="ECO:0000313" key="2">
    <source>
        <dbReference type="Proteomes" id="UP000009005"/>
    </source>
</evidence>
<keyword evidence="2" id="KW-1185">Reference proteome</keyword>
<evidence type="ECO:0000313" key="1">
    <source>
        <dbReference type="EMBL" id="AFN64937.1"/>
    </source>
</evidence>
<dbReference type="OrthoDB" id="403242at2"/>
<dbReference type="AlphaFoldDB" id="I6ZED0"/>
<dbReference type="KEGG" id="mwe:WEN_00660"/>
<dbReference type="Proteomes" id="UP000009005">
    <property type="component" value="Chromosome"/>
</dbReference>
<dbReference type="RefSeq" id="WP_014849647.1">
    <property type="nucleotide sequence ID" value="NC_018149.1"/>
</dbReference>
<accession>I6ZED0</accession>
<dbReference type="EMBL" id="CP003703">
    <property type="protein sequence ID" value="AFN64937.1"/>
    <property type="molecule type" value="Genomic_DNA"/>
</dbReference>
<organism evidence="1 2">
    <name type="scientific">Mycoplasma wenyonii (strain Massachusetts)</name>
    <name type="common">Eperythrozoon wenyonii</name>
    <dbReference type="NCBI Taxonomy" id="1197325"/>
    <lineage>
        <taxon>Bacteria</taxon>
        <taxon>Bacillati</taxon>
        <taxon>Mycoplasmatota</taxon>
        <taxon>Mollicutes</taxon>
        <taxon>Mycoplasmataceae</taxon>
        <taxon>Mycoplasma</taxon>
    </lineage>
</organism>
<dbReference type="PATRIC" id="fig|1197325.3.peg.146"/>
<dbReference type="STRING" id="1197325.WEN_00660"/>
<dbReference type="HOGENOM" id="CLU_106274_0_0_14"/>
<gene>
    <name evidence="1" type="ordered locus">WEN_00660</name>
</gene>